<dbReference type="AlphaFoldDB" id="A0A250V320"/>
<dbReference type="EMBL" id="BDQI01000001">
    <property type="protein sequence ID" value="GAX48575.1"/>
    <property type="molecule type" value="Genomic_DNA"/>
</dbReference>
<feature type="domain" description="HTH tetR-type" evidence="6">
    <location>
        <begin position="264"/>
        <end position="324"/>
    </location>
</feature>
<dbReference type="PRINTS" id="PR00455">
    <property type="entry name" value="HTHTETR"/>
</dbReference>
<feature type="region of interest" description="Disordered" evidence="5">
    <location>
        <begin position="201"/>
        <end position="244"/>
    </location>
</feature>
<gene>
    <name evidence="7" type="ORF">SO3561_00055</name>
</gene>
<sequence length="465" mass="48612">MTLGSTSGMGLAFGSGLGLGHGPAFGPRLGLGLGPRLGLGLGPRLKADLGSHLGTRLGPGQGKLGFGSVLGPGLGLGPRLRADLRPHLGPGLGPGLGPSLRTDPRPHLGMGLGPHLRADLGPHLRLGLEAEPGPHLGPHLGPGQGLHVRPGLGLGLGPRLGPGFGPEAGPRLGIGPGVGRGVLAGRFGHGGSPVTACVSMAMYPTPTDSPPRRNGSRASRGGTPSPRCRRSCSHTTRSDGFTARTRPESVIVDRSYNCVMGRTSDAREKILSAAQSLIELRGYSALGVAEICKAAGVPKGSFYYFFASKEALALAVLDEHWDAQKSAWARVLNSDEEPLRRLYRLFEETEAGQRAGQQSCGTVSGCLFGNLSLEMSNHTEPIRTRLQEIFDAQVEMVESVITEARERGEVTTLDSREAARAVVAQLEGQVLFAKLYNNTRRLSPLWANCLALLGARAPQEAVAGA</sequence>
<evidence type="ECO:0000259" key="6">
    <source>
        <dbReference type="PROSITE" id="PS50977"/>
    </source>
</evidence>
<dbReference type="PROSITE" id="PS50977">
    <property type="entry name" value="HTH_TETR_2"/>
    <property type="match status" value="1"/>
</dbReference>
<name>A0A250V320_STROL</name>
<proteinExistence type="predicted"/>
<keyword evidence="8" id="KW-1185">Reference proteome</keyword>
<dbReference type="Pfam" id="PF16925">
    <property type="entry name" value="TetR_C_13"/>
    <property type="match status" value="1"/>
</dbReference>
<dbReference type="PANTHER" id="PTHR47506:SF6">
    <property type="entry name" value="HTH-TYPE TRANSCRIPTIONAL REPRESSOR NEMR"/>
    <property type="match status" value="1"/>
</dbReference>
<dbReference type="Proteomes" id="UP000217446">
    <property type="component" value="Unassembled WGS sequence"/>
</dbReference>
<evidence type="ECO:0000256" key="5">
    <source>
        <dbReference type="SAM" id="MobiDB-lite"/>
    </source>
</evidence>
<evidence type="ECO:0000313" key="8">
    <source>
        <dbReference type="Proteomes" id="UP000217446"/>
    </source>
</evidence>
<accession>A0A250V320</accession>
<dbReference type="InterPro" id="IPR011075">
    <property type="entry name" value="TetR_C"/>
</dbReference>
<evidence type="ECO:0000256" key="2">
    <source>
        <dbReference type="ARBA" id="ARBA00023125"/>
    </source>
</evidence>
<feature type="DNA-binding region" description="H-T-H motif" evidence="4">
    <location>
        <begin position="287"/>
        <end position="306"/>
    </location>
</feature>
<keyword evidence="1" id="KW-0805">Transcription regulation</keyword>
<dbReference type="SUPFAM" id="SSF48498">
    <property type="entry name" value="Tetracyclin repressor-like, C-terminal domain"/>
    <property type="match status" value="1"/>
</dbReference>
<dbReference type="PANTHER" id="PTHR47506">
    <property type="entry name" value="TRANSCRIPTIONAL REGULATORY PROTEIN"/>
    <property type="match status" value="1"/>
</dbReference>
<protein>
    <submittedName>
        <fullName evidence="7">TetR family transcriptional regulator</fullName>
    </submittedName>
</protein>
<evidence type="ECO:0000256" key="3">
    <source>
        <dbReference type="ARBA" id="ARBA00023163"/>
    </source>
</evidence>
<dbReference type="Pfam" id="PF00440">
    <property type="entry name" value="TetR_N"/>
    <property type="match status" value="1"/>
</dbReference>
<keyword evidence="2 4" id="KW-0238">DNA-binding</keyword>
<dbReference type="GO" id="GO:0003677">
    <property type="term" value="F:DNA binding"/>
    <property type="evidence" value="ECO:0007669"/>
    <property type="project" value="UniProtKB-UniRule"/>
</dbReference>
<evidence type="ECO:0000313" key="7">
    <source>
        <dbReference type="EMBL" id="GAX48575.1"/>
    </source>
</evidence>
<dbReference type="InterPro" id="IPR009057">
    <property type="entry name" value="Homeodomain-like_sf"/>
</dbReference>
<dbReference type="Gene3D" id="1.10.357.10">
    <property type="entry name" value="Tetracycline Repressor, domain 2"/>
    <property type="match status" value="1"/>
</dbReference>
<comment type="caution">
    <text evidence="7">The sequence shown here is derived from an EMBL/GenBank/DDBJ whole genome shotgun (WGS) entry which is preliminary data.</text>
</comment>
<keyword evidence="3" id="KW-0804">Transcription</keyword>
<evidence type="ECO:0000256" key="4">
    <source>
        <dbReference type="PROSITE-ProRule" id="PRU00335"/>
    </source>
</evidence>
<dbReference type="InterPro" id="IPR036271">
    <property type="entry name" value="Tet_transcr_reg_TetR-rel_C_sf"/>
</dbReference>
<dbReference type="SUPFAM" id="SSF46689">
    <property type="entry name" value="Homeodomain-like"/>
    <property type="match status" value="1"/>
</dbReference>
<evidence type="ECO:0000256" key="1">
    <source>
        <dbReference type="ARBA" id="ARBA00023015"/>
    </source>
</evidence>
<dbReference type="InterPro" id="IPR001647">
    <property type="entry name" value="HTH_TetR"/>
</dbReference>
<reference evidence="8" key="1">
    <citation type="submission" date="2017-05" db="EMBL/GenBank/DDBJ databases">
        <title>Streptomyces olivochromogenes NBRC 3561 whole genome shotgun sequence.</title>
        <authorList>
            <person name="Dohra H."/>
            <person name="Kodani S."/>
        </authorList>
    </citation>
    <scope>NUCLEOTIDE SEQUENCE [LARGE SCALE GENOMIC DNA]</scope>
    <source>
        <strain evidence="8">NBRC 3561</strain>
    </source>
</reference>
<organism evidence="7 8">
    <name type="scientific">Streptomyces olivochromogenes</name>
    <dbReference type="NCBI Taxonomy" id="1963"/>
    <lineage>
        <taxon>Bacteria</taxon>
        <taxon>Bacillati</taxon>
        <taxon>Actinomycetota</taxon>
        <taxon>Actinomycetes</taxon>
        <taxon>Kitasatosporales</taxon>
        <taxon>Streptomycetaceae</taxon>
        <taxon>Streptomyces</taxon>
    </lineage>
</organism>